<comment type="caution">
    <text evidence="4">The sequence shown here is derived from an EMBL/GenBank/DDBJ whole genome shotgun (WGS) entry which is preliminary data.</text>
</comment>
<dbReference type="OrthoDB" id="1489153at2"/>
<name>A0A5C6VKL6_9FLAO</name>
<dbReference type="AlphaFoldDB" id="A0A5C6VKL6"/>
<feature type="signal peptide" evidence="2">
    <location>
        <begin position="1"/>
        <end position="21"/>
    </location>
</feature>
<evidence type="ECO:0000313" key="4">
    <source>
        <dbReference type="EMBL" id="TXC85224.1"/>
    </source>
</evidence>
<feature type="chain" id="PRO_5023001064" evidence="2">
    <location>
        <begin position="22"/>
        <end position="574"/>
    </location>
</feature>
<dbReference type="Proteomes" id="UP000321168">
    <property type="component" value="Unassembled WGS sequence"/>
</dbReference>
<evidence type="ECO:0000256" key="2">
    <source>
        <dbReference type="SAM" id="SignalP"/>
    </source>
</evidence>
<keyword evidence="1 2" id="KW-0732">Signal</keyword>
<dbReference type="RefSeq" id="WP_147012450.1">
    <property type="nucleotide sequence ID" value="NZ_VORB01000001.1"/>
</dbReference>
<dbReference type="NCBIfam" id="TIGR04183">
    <property type="entry name" value="Por_Secre_tail"/>
    <property type="match status" value="1"/>
</dbReference>
<sequence>MKLKSLIAACCFGFFSIAGHAQEAEPVLNSVTGEIMLAHNGLFSNGTDLIAIEVDTYNRVEKIFYVDENQNTIELSLPSTGYKLPDYSWNSDGWIFGKSHLIHNQHIYFTLYKNGIDLFRFNAETKDLEQLTNDQNLGAEFIHSTDDKIYLNYNGDLSSKEGFIASYDVNSGALSVFGEDTLLAFNGNTIPFKNSWITGIRNDNSFYLNQGGIAVYHSDTDPNWVPLLPGDFYDTIPNEDHFYNFCYQPTTNDTLIFFLNKYGSLNYHEVALYMSKGNANDAVKVKTLYKQYFLDNGGEITMNVDYIMPQNFVWYKGHLYFYAYGEDRVTRHLYRTTKDGLDAERVTQINLTANGGQLNGFLCTINEHMYFLGSPDENPDQYDNNLYRLNLETQELEEVYSGNNLFNGLIKIDDKRLLVYTKTDPFFGKNVDFLILDLENNKTQLIHTGYEGKLTQKNQANIANNRLFFSGFTGNEMALYATPQFATSTNINELNMESDLVLFPNPADDSFQIVFSSNDDKIQAVKIFNGNGSEVMGLNNHIGNIDVSHLASGIYFAKISTEAGYSTTKKLVIH</sequence>
<evidence type="ECO:0000259" key="3">
    <source>
        <dbReference type="Pfam" id="PF18962"/>
    </source>
</evidence>
<gene>
    <name evidence="4" type="ORF">FRX97_00965</name>
</gene>
<keyword evidence="5" id="KW-1185">Reference proteome</keyword>
<dbReference type="InterPro" id="IPR026444">
    <property type="entry name" value="Secre_tail"/>
</dbReference>
<organism evidence="4 5">
    <name type="scientific">Luteibaculum oceani</name>
    <dbReference type="NCBI Taxonomy" id="1294296"/>
    <lineage>
        <taxon>Bacteria</taxon>
        <taxon>Pseudomonadati</taxon>
        <taxon>Bacteroidota</taxon>
        <taxon>Flavobacteriia</taxon>
        <taxon>Flavobacteriales</taxon>
        <taxon>Luteibaculaceae</taxon>
        <taxon>Luteibaculum</taxon>
    </lineage>
</organism>
<protein>
    <submittedName>
        <fullName evidence="4">T9SS type A sorting domain-containing protein</fullName>
    </submittedName>
</protein>
<feature type="domain" description="Secretion system C-terminal sorting" evidence="3">
    <location>
        <begin position="502"/>
        <end position="573"/>
    </location>
</feature>
<reference evidence="4 5" key="1">
    <citation type="submission" date="2019-08" db="EMBL/GenBank/DDBJ databases">
        <title>Genome of Luteibaculum oceani JCM 18817.</title>
        <authorList>
            <person name="Bowman J.P."/>
        </authorList>
    </citation>
    <scope>NUCLEOTIDE SEQUENCE [LARGE SCALE GENOMIC DNA]</scope>
    <source>
        <strain evidence="4 5">JCM 18817</strain>
    </source>
</reference>
<evidence type="ECO:0000256" key="1">
    <source>
        <dbReference type="ARBA" id="ARBA00022729"/>
    </source>
</evidence>
<dbReference type="Pfam" id="PF18962">
    <property type="entry name" value="Por_Secre_tail"/>
    <property type="match status" value="1"/>
</dbReference>
<dbReference type="EMBL" id="VORB01000001">
    <property type="protein sequence ID" value="TXC85224.1"/>
    <property type="molecule type" value="Genomic_DNA"/>
</dbReference>
<evidence type="ECO:0000313" key="5">
    <source>
        <dbReference type="Proteomes" id="UP000321168"/>
    </source>
</evidence>
<dbReference type="SUPFAM" id="SSF69304">
    <property type="entry name" value="Tricorn protease N-terminal domain"/>
    <property type="match status" value="1"/>
</dbReference>
<proteinExistence type="predicted"/>
<accession>A0A5C6VKL6</accession>
<dbReference type="SUPFAM" id="SSF82171">
    <property type="entry name" value="DPP6 N-terminal domain-like"/>
    <property type="match status" value="1"/>
</dbReference>